<dbReference type="PANTHER" id="PTHR43194:SF2">
    <property type="entry name" value="PEROXISOMAL MEMBRANE PROTEIN LPX1"/>
    <property type="match status" value="1"/>
</dbReference>
<dbReference type="InterPro" id="IPR050228">
    <property type="entry name" value="Carboxylesterase_BioH"/>
</dbReference>
<organism evidence="2 3">
    <name type="scientific">Aquitalea magnusonii</name>
    <dbReference type="NCBI Taxonomy" id="332411"/>
    <lineage>
        <taxon>Bacteria</taxon>
        <taxon>Pseudomonadati</taxon>
        <taxon>Pseudomonadota</taxon>
        <taxon>Betaproteobacteria</taxon>
        <taxon>Neisseriales</taxon>
        <taxon>Chromobacteriaceae</taxon>
        <taxon>Aquitalea</taxon>
    </lineage>
</organism>
<gene>
    <name evidence="2" type="ORF">DLM_2291</name>
</gene>
<dbReference type="Pfam" id="PF12697">
    <property type="entry name" value="Abhydrolase_6"/>
    <property type="match status" value="1"/>
</dbReference>
<dbReference type="STRING" id="332411.VI06_02065"/>
<dbReference type="InterPro" id="IPR029058">
    <property type="entry name" value="AB_hydrolase_fold"/>
</dbReference>
<dbReference type="Gene3D" id="3.40.50.1820">
    <property type="entry name" value="alpha/beta hydrolase"/>
    <property type="match status" value="1"/>
</dbReference>
<dbReference type="Proteomes" id="UP000198290">
    <property type="component" value="Chromosome"/>
</dbReference>
<name>A0A3G9GKN8_9NEIS</name>
<reference evidence="2 3" key="2">
    <citation type="journal article" date="2017" name="Genome Announc.">
        <title>Draft genome sequence of Aquitalea magnusonii strain H3, a plant growth-promoting bacterium of duckweed Lemna minor.</title>
        <authorList>
            <person name="Ishizawa H."/>
            <person name="Kuroda M."/>
            <person name="Ike M."/>
        </authorList>
    </citation>
    <scope>NUCLEOTIDE SEQUENCE [LARGE SCALE GENOMIC DNA]</scope>
    <source>
        <strain evidence="2 3">H3</strain>
    </source>
</reference>
<evidence type="ECO:0000259" key="1">
    <source>
        <dbReference type="Pfam" id="PF12697"/>
    </source>
</evidence>
<dbReference type="InterPro" id="IPR000073">
    <property type="entry name" value="AB_hydrolase_1"/>
</dbReference>
<dbReference type="EMBL" id="AP018823">
    <property type="protein sequence ID" value="BBF85906.1"/>
    <property type="molecule type" value="Genomic_DNA"/>
</dbReference>
<sequence length="255" mass="27970">MFVHGAFCAAWCWQEAFLPWFARQGYDCWALSLEGHGDSDGHQYLAAISIDDYVSNLSAAVKRIKRTPIMIGHSMGGFVLQQYLTRQRLPAAAFLASVPPTGLASSSLRLLTQAPALLLNLNRYQQGNYNPAQDELRDLLLSADAPANITALLVEKCQLESQRAVMDMTLVNPLGIAAIPPLPALVLGAAEDMLISPQDVVATAERLDVHAEILPHMGHMMMLDTHWERTAERLLQWLEQLPPEVLAASPSHATA</sequence>
<evidence type="ECO:0000313" key="2">
    <source>
        <dbReference type="EMBL" id="BBF85906.1"/>
    </source>
</evidence>
<keyword evidence="3" id="KW-1185">Reference proteome</keyword>
<reference evidence="3" key="3">
    <citation type="journal article" date="2017" name="Plant Physiol. Biochem.">
        <title>Differential oxidative and antioxidative response of duckweed Lemna minor toward plant growth promoting/inhibiting bacteria.</title>
        <authorList>
            <person name="Ishizawa H."/>
            <person name="Kuroda M."/>
            <person name="Morikawa M."/>
            <person name="Ike M."/>
        </authorList>
    </citation>
    <scope>NUCLEOTIDE SEQUENCE [LARGE SCALE GENOMIC DNA]</scope>
    <source>
        <strain evidence="3">H3</strain>
    </source>
</reference>
<evidence type="ECO:0000313" key="3">
    <source>
        <dbReference type="Proteomes" id="UP000198290"/>
    </source>
</evidence>
<accession>A0A3G9GKN8</accession>
<dbReference type="KEGG" id="amah:DLM_2291"/>
<protein>
    <recommendedName>
        <fullName evidence="1">AB hydrolase-1 domain-containing protein</fullName>
    </recommendedName>
</protein>
<feature type="domain" description="AB hydrolase-1" evidence="1">
    <location>
        <begin position="2"/>
        <end position="232"/>
    </location>
</feature>
<reference evidence="3" key="1">
    <citation type="journal article" date="2017" name="Biotechnol. Biofuels">
        <title>Evaluation of environmental bacterial communities as a factor affecting the growth of duckweed Lemna minor.</title>
        <authorList>
            <person name="Ishizawa H."/>
            <person name="Kuroda M."/>
            <person name="Morikawa M."/>
            <person name="Ike M."/>
        </authorList>
    </citation>
    <scope>NUCLEOTIDE SEQUENCE [LARGE SCALE GENOMIC DNA]</scope>
    <source>
        <strain evidence="3">H3</strain>
    </source>
</reference>
<dbReference type="AlphaFoldDB" id="A0A3G9GKN8"/>
<dbReference type="SUPFAM" id="SSF53474">
    <property type="entry name" value="alpha/beta-Hydrolases"/>
    <property type="match status" value="1"/>
</dbReference>
<dbReference type="PANTHER" id="PTHR43194">
    <property type="entry name" value="HYDROLASE ALPHA/BETA FOLD FAMILY"/>
    <property type="match status" value="1"/>
</dbReference>
<proteinExistence type="predicted"/>